<dbReference type="KEGG" id="caci:CLOAM0925"/>
<dbReference type="STRING" id="459349.CLOAM0925"/>
<dbReference type="GO" id="GO:0016740">
    <property type="term" value="F:transferase activity"/>
    <property type="evidence" value="ECO:0007669"/>
    <property type="project" value="UniProtKB-KW"/>
</dbReference>
<sequence>MKILLITYYFPPCGGASVQRWLRFIRALTKKGVDIYVVTTLNGDYPYLDESLVAKIPSSVKVYRSKPLRFGKLWNILGQKELPYGSLQNKASDSPLKKILYWLRLNFIVPDMRIGWNPSAYKNALQVLRQDKIDYVITTGPPHSTHLVGMKLKKHFGIQWRTDFRDPMSEIYYLKINPPCRITLALHKYLERKIIRTADLNYIFSKVIADALPDGKKKVLYNGFDPDDFKGLHYSRTDKFRIKYVGQLTTGRDASPLMKALSSLQLPLLEFSLIGTRDFPETDFPVIKIPFLPHSRALEELVNAELLILIIDTCKRNEGLLPSKLFEYMASRTPILCISEPAGEVYTLICKTESGFVSKDSEEIANYILGLYNKFLEGDNLRTKGDISFVDVNNQVNIFLES</sequence>
<reference evidence="1 2" key="1">
    <citation type="journal article" date="2008" name="J. Bacteriol.">
        <title>'Candidatus Cloacamonas acidaminovorans': genome sequence reconstruction provides a first glimpse of a new bacterial division.</title>
        <authorList>
            <person name="Pelletier E."/>
            <person name="Kreimeyer A."/>
            <person name="Bocs S."/>
            <person name="Rouy Z."/>
            <person name="Gyapay G."/>
            <person name="Chouari R."/>
            <person name="Riviere D."/>
            <person name="Ganesan A."/>
            <person name="Daegelen P."/>
            <person name="Sghir A."/>
            <person name="Cohen G.N."/>
            <person name="Medigue C."/>
            <person name="Weissenbach J."/>
            <person name="Le Paslier D."/>
        </authorList>
    </citation>
    <scope>NUCLEOTIDE SEQUENCE [LARGE SCALE GENOMIC DNA]</scope>
    <source>
        <strain evidence="2">Evry</strain>
    </source>
</reference>
<dbReference type="OrthoDB" id="9794575at2"/>
<dbReference type="Proteomes" id="UP000002019">
    <property type="component" value="Chromosome"/>
</dbReference>
<keyword evidence="2" id="KW-1185">Reference proteome</keyword>
<accession>B0VHI3</accession>
<evidence type="ECO:0000313" key="1">
    <source>
        <dbReference type="EMBL" id="CAO80798.1"/>
    </source>
</evidence>
<keyword evidence="1" id="KW-0808">Transferase</keyword>
<dbReference type="HOGENOM" id="CLU_032377_0_0_0"/>
<proteinExistence type="predicted"/>
<protein>
    <submittedName>
        <fullName evidence="1">Glycosyl transferase</fullName>
    </submittedName>
</protein>
<dbReference type="eggNOG" id="COG0438">
    <property type="taxonomic scope" value="Bacteria"/>
</dbReference>
<organism evidence="1 2">
    <name type="scientific">Cloacimonas acidaminovorans (strain Evry)</name>
    <dbReference type="NCBI Taxonomy" id="459349"/>
    <lineage>
        <taxon>Bacteria</taxon>
        <taxon>Pseudomonadati</taxon>
        <taxon>Candidatus Cloacimonadota</taxon>
        <taxon>Candidatus Cloacimonadia</taxon>
        <taxon>Candidatus Cloacimonadales</taxon>
        <taxon>Candidatus Cloacimonadaceae</taxon>
        <taxon>Candidatus Cloacimonas</taxon>
    </lineage>
</organism>
<dbReference type="Gene3D" id="3.40.50.2000">
    <property type="entry name" value="Glycogen Phosphorylase B"/>
    <property type="match status" value="2"/>
</dbReference>
<name>B0VHI3_CLOAI</name>
<gene>
    <name evidence="1" type="ordered locus">CLOAM0925</name>
</gene>
<dbReference type="AlphaFoldDB" id="B0VHI3"/>
<dbReference type="EMBL" id="CU466930">
    <property type="protein sequence ID" value="CAO80798.1"/>
    <property type="molecule type" value="Genomic_DNA"/>
</dbReference>
<evidence type="ECO:0000313" key="2">
    <source>
        <dbReference type="Proteomes" id="UP000002019"/>
    </source>
</evidence>
<dbReference type="SUPFAM" id="SSF53756">
    <property type="entry name" value="UDP-Glycosyltransferase/glycogen phosphorylase"/>
    <property type="match status" value="1"/>
</dbReference>
<dbReference type="RefSeq" id="WP_015424656.1">
    <property type="nucleotide sequence ID" value="NC_020449.1"/>
</dbReference>